<reference evidence="1" key="1">
    <citation type="journal article" date="2015" name="Nature">
        <title>Complex archaea that bridge the gap between prokaryotes and eukaryotes.</title>
        <authorList>
            <person name="Spang A."/>
            <person name="Saw J.H."/>
            <person name="Jorgensen S.L."/>
            <person name="Zaremba-Niedzwiedzka K."/>
            <person name="Martijn J."/>
            <person name="Lind A.E."/>
            <person name="van Eijk R."/>
            <person name="Schleper C."/>
            <person name="Guy L."/>
            <person name="Ettema T.J."/>
        </authorList>
    </citation>
    <scope>NUCLEOTIDE SEQUENCE</scope>
</reference>
<feature type="non-terminal residue" evidence="1">
    <location>
        <position position="1"/>
    </location>
</feature>
<organism evidence="1">
    <name type="scientific">marine sediment metagenome</name>
    <dbReference type="NCBI Taxonomy" id="412755"/>
    <lineage>
        <taxon>unclassified sequences</taxon>
        <taxon>metagenomes</taxon>
        <taxon>ecological metagenomes</taxon>
    </lineage>
</organism>
<dbReference type="EMBL" id="LAZR01049712">
    <property type="protein sequence ID" value="KKK88999.1"/>
    <property type="molecule type" value="Genomic_DNA"/>
</dbReference>
<dbReference type="AlphaFoldDB" id="A0A0F9BEE7"/>
<accession>A0A0F9BEE7</accession>
<protein>
    <submittedName>
        <fullName evidence="1">Uncharacterized protein</fullName>
    </submittedName>
</protein>
<gene>
    <name evidence="1" type="ORF">LCGC14_2737480</name>
</gene>
<proteinExistence type="predicted"/>
<name>A0A0F9BEE7_9ZZZZ</name>
<comment type="caution">
    <text evidence="1">The sequence shown here is derived from an EMBL/GenBank/DDBJ whole genome shotgun (WGS) entry which is preliminary data.</text>
</comment>
<sequence length="84" mass="10031">IELSDTNKQSEYLTEFELNLSKFTIEKAQKSLRNILKKLNKKVQITIPYKNGLMKLCFNHLVPYAHIEHEKFLQLNKKDKNKIR</sequence>
<evidence type="ECO:0000313" key="1">
    <source>
        <dbReference type="EMBL" id="KKK88999.1"/>
    </source>
</evidence>